<evidence type="ECO:0000256" key="3">
    <source>
        <dbReference type="ARBA" id="ARBA00022575"/>
    </source>
</evidence>
<dbReference type="HOGENOM" id="CLU_038732_5_1_11"/>
<dbReference type="eggNOG" id="COG2070">
    <property type="taxonomic scope" value="Bacteria"/>
</dbReference>
<dbReference type="PANTHER" id="PTHR42747:SF3">
    <property type="entry name" value="NITRONATE MONOOXYGENASE-RELATED"/>
    <property type="match status" value="1"/>
</dbReference>
<gene>
    <name evidence="10" type="ORF">HMPREF0291_12052</name>
</gene>
<comment type="caution">
    <text evidence="10">The sequence shown here is derived from an EMBL/GenBank/DDBJ whole genome shotgun (WGS) entry which is preliminary data.</text>
</comment>
<evidence type="ECO:0000256" key="4">
    <source>
        <dbReference type="ARBA" id="ARBA00022630"/>
    </source>
</evidence>
<evidence type="ECO:0000313" key="11">
    <source>
        <dbReference type="Proteomes" id="UP000004208"/>
    </source>
</evidence>
<keyword evidence="11" id="KW-1185">Reference proteome</keyword>
<evidence type="ECO:0000256" key="2">
    <source>
        <dbReference type="ARBA" id="ARBA00009881"/>
    </source>
</evidence>
<dbReference type="STRING" id="585529.HMPREF0291_12052"/>
<keyword evidence="6" id="KW-0560">Oxidoreductase</keyword>
<dbReference type="Gene3D" id="3.20.20.70">
    <property type="entry name" value="Aldolase class I"/>
    <property type="match status" value="1"/>
</dbReference>
<sequence>MPTDLPAPLPRVVAAPMAGGPSTPELVNAVSFGFLAWGTCSLEQAREELARVEEPFGINLFYPQADEPAAADLERLSAELDEPVPPADLTFGFHDKLRLAIEDGRATIVSSTFGCFTPEEVRMLHDAGIQAWVTVTNEVDAVKAAEYADGLIVQGPEAGGHRATWRLGEEPGDRSVEKLLDGIFRLINIPLMAAGGARGPADVERLIEWGASSVACGSAFLLADEAGTSDTNRAHLRDARTGGERSVSTRAFSGRYARGLGTEFTRTHPDLPPVYPHLNAMLKPRRNDPDYAYCLVGERPEELREGPAAEIEGYLLGAR</sequence>
<reference evidence="10" key="1">
    <citation type="submission" date="2010-06" db="EMBL/GenBank/DDBJ databases">
        <authorList>
            <person name="Muzny D."/>
            <person name="Qin X."/>
            <person name="Buhay C."/>
            <person name="Dugan-Rocha S."/>
            <person name="Ding Y."/>
            <person name="Chen G."/>
            <person name="Hawes A."/>
            <person name="Holder M."/>
            <person name="Jhangiani S."/>
            <person name="Johnson A."/>
            <person name="Khan Z."/>
            <person name="Li Z."/>
            <person name="Liu W."/>
            <person name="Liu X."/>
            <person name="Perez L."/>
            <person name="Shen H."/>
            <person name="Wang Q."/>
            <person name="Watt J."/>
            <person name="Xi L."/>
            <person name="Xin Y."/>
            <person name="Zhou J."/>
            <person name="Deng J."/>
            <person name="Jiang H."/>
            <person name="Liu Y."/>
            <person name="Qu J."/>
            <person name="Song X.-Z."/>
            <person name="Zhang L."/>
            <person name="Villasana D."/>
            <person name="Johnson A."/>
            <person name="Liu J."/>
            <person name="Liyanage D."/>
            <person name="Lorensuhewa L."/>
            <person name="Robinson T."/>
            <person name="Song A."/>
            <person name="Song B.-B."/>
            <person name="Dinh H."/>
            <person name="Thornton R."/>
            <person name="Coyle M."/>
            <person name="Francisco L."/>
            <person name="Jackson L."/>
            <person name="Javaid M."/>
            <person name="Korchina V."/>
            <person name="Kovar C."/>
            <person name="Mata R."/>
            <person name="Mathew T."/>
            <person name="Ngo R."/>
            <person name="Nguyen L."/>
            <person name="Nguyen N."/>
            <person name="Okwuonu G."/>
            <person name="Ongeri F."/>
            <person name="Pham C."/>
            <person name="Simmons D."/>
            <person name="Wilczek-Boney K."/>
            <person name="Hale W."/>
            <person name="Jakkamsetti A."/>
            <person name="Pham P."/>
            <person name="Ruth R."/>
            <person name="San Lucas F."/>
            <person name="Warren J."/>
            <person name="Zhang J."/>
            <person name="Zhao Z."/>
            <person name="Zhou C."/>
            <person name="Zhu D."/>
            <person name="Lee S."/>
            <person name="Bess C."/>
            <person name="Blankenburg K."/>
            <person name="Forbes L."/>
            <person name="Fu Q."/>
            <person name="Gubbala S."/>
            <person name="Hirani K."/>
            <person name="Jayaseelan J.C."/>
            <person name="Lara F."/>
            <person name="Munidasa M."/>
            <person name="Palculict T."/>
            <person name="Patil S."/>
            <person name="Pu L.-L."/>
            <person name="Saada N."/>
            <person name="Tang L."/>
            <person name="Weissenberger G."/>
            <person name="Zhu Y."/>
            <person name="Hemphill L."/>
            <person name="Shang Y."/>
            <person name="Youmans B."/>
            <person name="Ayvaz T."/>
            <person name="Ross M."/>
            <person name="Santibanez J."/>
            <person name="Aqrawi P."/>
            <person name="Gross S."/>
            <person name="Joshi V."/>
            <person name="Fowler G."/>
            <person name="Nazareth L."/>
            <person name="Reid J."/>
            <person name="Worley K."/>
            <person name="Petrosino J."/>
            <person name="Highlander S."/>
            <person name="Gibbs R."/>
        </authorList>
    </citation>
    <scope>NUCLEOTIDE SEQUENCE [LARGE SCALE GENOMIC DNA]</scope>
    <source>
        <strain evidence="10">ATCC 33030</strain>
    </source>
</reference>
<keyword evidence="3" id="KW-0216">Detoxification</keyword>
<dbReference type="CDD" id="cd04730">
    <property type="entry name" value="NPD_like"/>
    <property type="match status" value="1"/>
</dbReference>
<protein>
    <recommendedName>
        <fullName evidence="8">Propionate 3-nitronate monooxygenase</fullName>
    </recommendedName>
</protein>
<dbReference type="InterPro" id="IPR004136">
    <property type="entry name" value="NMO"/>
</dbReference>
<keyword evidence="4" id="KW-0285">Flavoprotein</keyword>
<evidence type="ECO:0000256" key="5">
    <source>
        <dbReference type="ARBA" id="ARBA00022643"/>
    </source>
</evidence>
<dbReference type="Pfam" id="PF03060">
    <property type="entry name" value="NMO"/>
    <property type="match status" value="1"/>
</dbReference>
<dbReference type="OrthoDB" id="9778912at2"/>
<evidence type="ECO:0000313" key="10">
    <source>
        <dbReference type="EMBL" id="EFK54394.1"/>
    </source>
</evidence>
<evidence type="ECO:0000256" key="7">
    <source>
        <dbReference type="ARBA" id="ARBA00023033"/>
    </source>
</evidence>
<evidence type="ECO:0000256" key="9">
    <source>
        <dbReference type="ARBA" id="ARBA00049401"/>
    </source>
</evidence>
<comment type="similarity">
    <text evidence="2">Belongs to the nitronate monooxygenase family. NMO class I subfamily.</text>
</comment>
<dbReference type="Proteomes" id="UP000004208">
    <property type="component" value="Unassembled WGS sequence"/>
</dbReference>
<organism evidence="10 11">
    <name type="scientific">Corynebacterium genitalium ATCC 33030</name>
    <dbReference type="NCBI Taxonomy" id="585529"/>
    <lineage>
        <taxon>Bacteria</taxon>
        <taxon>Bacillati</taxon>
        <taxon>Actinomycetota</taxon>
        <taxon>Actinomycetes</taxon>
        <taxon>Mycobacteriales</taxon>
        <taxon>Corynebacteriaceae</taxon>
        <taxon>Corynebacterium</taxon>
    </lineage>
</organism>
<proteinExistence type="inferred from homology"/>
<keyword evidence="5" id="KW-0288">FMN</keyword>
<accession>D7WE40</accession>
<dbReference type="RefSeq" id="WP_005291189.1">
    <property type="nucleotide sequence ID" value="NZ_CM000961.1"/>
</dbReference>
<dbReference type="EMBL" id="ACLJ02000003">
    <property type="protein sequence ID" value="EFK54394.1"/>
    <property type="molecule type" value="Genomic_DNA"/>
</dbReference>
<evidence type="ECO:0000256" key="6">
    <source>
        <dbReference type="ARBA" id="ARBA00023002"/>
    </source>
</evidence>
<dbReference type="SUPFAM" id="SSF51412">
    <property type="entry name" value="Inosine monophosphate dehydrogenase (IMPDH)"/>
    <property type="match status" value="1"/>
</dbReference>
<keyword evidence="7" id="KW-0503">Monooxygenase</keyword>
<keyword evidence="10" id="KW-0223">Dioxygenase</keyword>
<name>D7WE40_9CORY</name>
<comment type="catalytic activity">
    <reaction evidence="9">
        <text>3 propionate 3-nitronate + 3 O2 + H2O = 3 3-oxopropanoate + 2 nitrate + nitrite + H2O2 + 3 H(+)</text>
        <dbReference type="Rhea" id="RHEA:57332"/>
        <dbReference type="ChEBI" id="CHEBI:15377"/>
        <dbReference type="ChEBI" id="CHEBI:15378"/>
        <dbReference type="ChEBI" id="CHEBI:15379"/>
        <dbReference type="ChEBI" id="CHEBI:16240"/>
        <dbReference type="ChEBI" id="CHEBI:16301"/>
        <dbReference type="ChEBI" id="CHEBI:17632"/>
        <dbReference type="ChEBI" id="CHEBI:33190"/>
        <dbReference type="ChEBI" id="CHEBI:136067"/>
    </reaction>
</comment>
<evidence type="ECO:0000256" key="8">
    <source>
        <dbReference type="ARBA" id="ARBA00031155"/>
    </source>
</evidence>
<dbReference type="GO" id="GO:0009636">
    <property type="term" value="P:response to toxic substance"/>
    <property type="evidence" value="ECO:0007669"/>
    <property type="project" value="UniProtKB-KW"/>
</dbReference>
<evidence type="ECO:0000256" key="1">
    <source>
        <dbReference type="ARBA" id="ARBA00001917"/>
    </source>
</evidence>
<dbReference type="AlphaFoldDB" id="D7WE40"/>
<dbReference type="InterPro" id="IPR013785">
    <property type="entry name" value="Aldolase_TIM"/>
</dbReference>
<dbReference type="GO" id="GO:0051213">
    <property type="term" value="F:dioxygenase activity"/>
    <property type="evidence" value="ECO:0007669"/>
    <property type="project" value="UniProtKB-KW"/>
</dbReference>
<dbReference type="PANTHER" id="PTHR42747">
    <property type="entry name" value="NITRONATE MONOOXYGENASE-RELATED"/>
    <property type="match status" value="1"/>
</dbReference>
<comment type="cofactor">
    <cofactor evidence="1">
        <name>FMN</name>
        <dbReference type="ChEBI" id="CHEBI:58210"/>
    </cofactor>
</comment>
<dbReference type="GO" id="GO:0018580">
    <property type="term" value="F:nitronate monooxygenase activity"/>
    <property type="evidence" value="ECO:0007669"/>
    <property type="project" value="InterPro"/>
</dbReference>